<feature type="chain" id="PRO_5038584004" evidence="1">
    <location>
        <begin position="20"/>
        <end position="67"/>
    </location>
</feature>
<reference evidence="2" key="2">
    <citation type="submission" date="2020-11" db="EMBL/GenBank/DDBJ databases">
        <authorList>
            <person name="McCartney M.A."/>
            <person name="Auch B."/>
            <person name="Kono T."/>
            <person name="Mallez S."/>
            <person name="Becker A."/>
            <person name="Gohl D.M."/>
            <person name="Silverstein K.A.T."/>
            <person name="Koren S."/>
            <person name="Bechman K.B."/>
            <person name="Herman A."/>
            <person name="Abrahante J.E."/>
            <person name="Garbe J."/>
        </authorList>
    </citation>
    <scope>NUCLEOTIDE SEQUENCE</scope>
    <source>
        <strain evidence="2">Duluth1</strain>
        <tissue evidence="2">Whole animal</tissue>
    </source>
</reference>
<dbReference type="EMBL" id="JAIWYP010000004">
    <property type="protein sequence ID" value="KAH3834504.1"/>
    <property type="molecule type" value="Genomic_DNA"/>
</dbReference>
<name>A0A9D4K7Q3_DREPO</name>
<evidence type="ECO:0000256" key="1">
    <source>
        <dbReference type="SAM" id="SignalP"/>
    </source>
</evidence>
<gene>
    <name evidence="2" type="ORF">DPMN_107832</name>
</gene>
<keyword evidence="3" id="KW-1185">Reference proteome</keyword>
<comment type="caution">
    <text evidence="2">The sequence shown here is derived from an EMBL/GenBank/DDBJ whole genome shotgun (WGS) entry which is preliminary data.</text>
</comment>
<accession>A0A9D4K7Q3</accession>
<protein>
    <submittedName>
        <fullName evidence="2">Uncharacterized protein</fullName>
    </submittedName>
</protein>
<dbReference type="Proteomes" id="UP000828390">
    <property type="component" value="Unassembled WGS sequence"/>
</dbReference>
<keyword evidence="1" id="KW-0732">Signal</keyword>
<evidence type="ECO:0000313" key="2">
    <source>
        <dbReference type="EMBL" id="KAH3834504.1"/>
    </source>
</evidence>
<organism evidence="2 3">
    <name type="scientific">Dreissena polymorpha</name>
    <name type="common">Zebra mussel</name>
    <name type="synonym">Mytilus polymorpha</name>
    <dbReference type="NCBI Taxonomy" id="45954"/>
    <lineage>
        <taxon>Eukaryota</taxon>
        <taxon>Metazoa</taxon>
        <taxon>Spiralia</taxon>
        <taxon>Lophotrochozoa</taxon>
        <taxon>Mollusca</taxon>
        <taxon>Bivalvia</taxon>
        <taxon>Autobranchia</taxon>
        <taxon>Heteroconchia</taxon>
        <taxon>Euheterodonta</taxon>
        <taxon>Imparidentia</taxon>
        <taxon>Neoheterodontei</taxon>
        <taxon>Myida</taxon>
        <taxon>Dreissenoidea</taxon>
        <taxon>Dreissenidae</taxon>
        <taxon>Dreissena</taxon>
    </lineage>
</organism>
<dbReference type="Gene3D" id="1.10.287.70">
    <property type="match status" value="1"/>
</dbReference>
<reference evidence="2" key="1">
    <citation type="journal article" date="2019" name="bioRxiv">
        <title>The Genome of the Zebra Mussel, Dreissena polymorpha: A Resource for Invasive Species Research.</title>
        <authorList>
            <person name="McCartney M.A."/>
            <person name="Auch B."/>
            <person name="Kono T."/>
            <person name="Mallez S."/>
            <person name="Zhang Y."/>
            <person name="Obille A."/>
            <person name="Becker A."/>
            <person name="Abrahante J.E."/>
            <person name="Garbe J."/>
            <person name="Badalamenti J.P."/>
            <person name="Herman A."/>
            <person name="Mangelson H."/>
            <person name="Liachko I."/>
            <person name="Sullivan S."/>
            <person name="Sone E.D."/>
            <person name="Koren S."/>
            <person name="Silverstein K.A.T."/>
            <person name="Beckman K.B."/>
            <person name="Gohl D.M."/>
        </authorList>
    </citation>
    <scope>NUCLEOTIDE SEQUENCE</scope>
    <source>
        <strain evidence="2">Duluth1</strain>
        <tissue evidence="2">Whole animal</tissue>
    </source>
</reference>
<sequence>MIGIPLMLLFLTNIGVALADIFRYVYFKVICFGCFRSRKRDDEETTGEAADADASKNGMFSCCFMWW</sequence>
<proteinExistence type="predicted"/>
<evidence type="ECO:0000313" key="3">
    <source>
        <dbReference type="Proteomes" id="UP000828390"/>
    </source>
</evidence>
<dbReference type="AlphaFoldDB" id="A0A9D4K7Q3"/>
<feature type="signal peptide" evidence="1">
    <location>
        <begin position="1"/>
        <end position="19"/>
    </location>
</feature>